<dbReference type="AlphaFoldDB" id="A0ABD0LQI1"/>
<protein>
    <recommendedName>
        <fullName evidence="3">Ribosomal protein S10</fullName>
    </recommendedName>
</protein>
<name>A0ABD0LQI1_9CAEN</name>
<accession>A0ABD0LQI1</accession>
<evidence type="ECO:0000313" key="2">
    <source>
        <dbReference type="Proteomes" id="UP001519460"/>
    </source>
</evidence>
<dbReference type="Proteomes" id="UP001519460">
    <property type="component" value="Unassembled WGS sequence"/>
</dbReference>
<evidence type="ECO:0008006" key="3">
    <source>
        <dbReference type="Google" id="ProtNLM"/>
    </source>
</evidence>
<evidence type="ECO:0000313" key="1">
    <source>
        <dbReference type="EMBL" id="KAK7501830.1"/>
    </source>
</evidence>
<dbReference type="EMBL" id="JACVVK020000029">
    <property type="protein sequence ID" value="KAK7501830.1"/>
    <property type="molecule type" value="Genomic_DNA"/>
</dbReference>
<comment type="caution">
    <text evidence="1">The sequence shown here is derived from an EMBL/GenBank/DDBJ whole genome shotgun (WGS) entry which is preliminary data.</text>
</comment>
<sequence length="123" mass="14007">MNIFFTRKPIASHSFNKTPNFKDVRFDKHIENFRVPLFAKSICGIVTVNLSSVRIGVRDVHCKRSANREIVVTRRRLSSYGQKPGTFEINVCSQQAFSLAEEQLRYVLLLIYSRGTSLILSGA</sequence>
<organism evidence="1 2">
    <name type="scientific">Batillaria attramentaria</name>
    <dbReference type="NCBI Taxonomy" id="370345"/>
    <lineage>
        <taxon>Eukaryota</taxon>
        <taxon>Metazoa</taxon>
        <taxon>Spiralia</taxon>
        <taxon>Lophotrochozoa</taxon>
        <taxon>Mollusca</taxon>
        <taxon>Gastropoda</taxon>
        <taxon>Caenogastropoda</taxon>
        <taxon>Sorbeoconcha</taxon>
        <taxon>Cerithioidea</taxon>
        <taxon>Batillariidae</taxon>
        <taxon>Batillaria</taxon>
    </lineage>
</organism>
<keyword evidence="2" id="KW-1185">Reference proteome</keyword>
<proteinExistence type="predicted"/>
<gene>
    <name evidence="1" type="ORF">BaRGS_00006916</name>
</gene>
<reference evidence="1 2" key="1">
    <citation type="journal article" date="2023" name="Sci. Data">
        <title>Genome assembly of the Korean intertidal mud-creeper Batillaria attramentaria.</title>
        <authorList>
            <person name="Patra A.K."/>
            <person name="Ho P.T."/>
            <person name="Jun S."/>
            <person name="Lee S.J."/>
            <person name="Kim Y."/>
            <person name="Won Y.J."/>
        </authorList>
    </citation>
    <scope>NUCLEOTIDE SEQUENCE [LARGE SCALE GENOMIC DNA]</scope>
    <source>
        <strain evidence="1">Wonlab-2016</strain>
    </source>
</reference>